<evidence type="ECO:0000313" key="8">
    <source>
        <dbReference type="Proteomes" id="UP000820818"/>
    </source>
</evidence>
<evidence type="ECO:0000256" key="1">
    <source>
        <dbReference type="ARBA" id="ARBA00004370"/>
    </source>
</evidence>
<evidence type="ECO:0000313" key="7">
    <source>
        <dbReference type="EMBL" id="KAI9559666.1"/>
    </source>
</evidence>
<dbReference type="Proteomes" id="UP000820818">
    <property type="component" value="Linkage Group LG4"/>
</dbReference>
<evidence type="ECO:0000256" key="4">
    <source>
        <dbReference type="ARBA" id="ARBA00023136"/>
    </source>
</evidence>
<evidence type="ECO:0000256" key="3">
    <source>
        <dbReference type="ARBA" id="ARBA00022989"/>
    </source>
</evidence>
<accession>A0AAD5PTQ8</accession>
<dbReference type="Pfam" id="PF14940">
    <property type="entry name" value="TMEM219"/>
    <property type="match status" value="1"/>
</dbReference>
<keyword evidence="8" id="KW-1185">Reference proteome</keyword>
<dbReference type="AlphaFoldDB" id="A0AAD5PTQ8"/>
<organism evidence="7 8">
    <name type="scientific">Daphnia sinensis</name>
    <dbReference type="NCBI Taxonomy" id="1820382"/>
    <lineage>
        <taxon>Eukaryota</taxon>
        <taxon>Metazoa</taxon>
        <taxon>Ecdysozoa</taxon>
        <taxon>Arthropoda</taxon>
        <taxon>Crustacea</taxon>
        <taxon>Branchiopoda</taxon>
        <taxon>Diplostraca</taxon>
        <taxon>Cladocera</taxon>
        <taxon>Anomopoda</taxon>
        <taxon>Daphniidae</taxon>
        <taxon>Daphnia</taxon>
        <taxon>Daphnia similis group</taxon>
    </lineage>
</organism>
<dbReference type="InterPro" id="IPR039587">
    <property type="entry name" value="TMEM248/TMEM219_dom"/>
</dbReference>
<gene>
    <name evidence="7" type="ORF">GHT06_013671</name>
</gene>
<dbReference type="InterPro" id="IPR039493">
    <property type="entry name" value="TMEM248/TMEM219"/>
</dbReference>
<dbReference type="EMBL" id="WJBH02000004">
    <property type="protein sequence ID" value="KAI9559666.1"/>
    <property type="molecule type" value="Genomic_DNA"/>
</dbReference>
<keyword evidence="3 5" id="KW-1133">Transmembrane helix</keyword>
<comment type="caution">
    <text evidence="7">The sequence shown here is derived from an EMBL/GenBank/DDBJ whole genome shotgun (WGS) entry which is preliminary data.</text>
</comment>
<proteinExistence type="predicted"/>
<dbReference type="GO" id="GO:0016020">
    <property type="term" value="C:membrane"/>
    <property type="evidence" value="ECO:0007669"/>
    <property type="project" value="UniProtKB-SubCell"/>
</dbReference>
<dbReference type="PANTHER" id="PTHR16002">
    <property type="entry name" value="TRANSMEMBRANE PROTEIN 248-LIKE"/>
    <property type="match status" value="1"/>
</dbReference>
<evidence type="ECO:0000259" key="6">
    <source>
        <dbReference type="Pfam" id="PF14940"/>
    </source>
</evidence>
<sequence length="275" mass="30163">MKRMSWTFRVPFQNIKNFVVSRPPAVIFAFCVASFGIVTLCLSLYIKHTSSPLRNPDEKGWNDVAVKMNKLNMCLLAPGVSPSINTTGMEAASVAFEMMLPVHEIWKNFTVISGSIAAIDLGLRDNIGTNLSFSLSLMQSQNKLCLNLYHPRFVSMPHGAPTCNSLQFNPFPKSIGAFVLPREDKKLTTGSITPKCADNSAFDVKLIENPAWTVLLGKEERARSSHHLMVASLFLLASFFTILCFAAVRGGSSSKPIKISNPGRIGSEDKEPLAP</sequence>
<comment type="subcellular location">
    <subcellularLocation>
        <location evidence="1">Membrane</location>
    </subcellularLocation>
</comment>
<evidence type="ECO:0000256" key="5">
    <source>
        <dbReference type="SAM" id="Phobius"/>
    </source>
</evidence>
<keyword evidence="4 5" id="KW-0472">Membrane</keyword>
<name>A0AAD5PTQ8_9CRUS</name>
<feature type="transmembrane region" description="Helical" evidence="5">
    <location>
        <begin position="228"/>
        <end position="248"/>
    </location>
</feature>
<keyword evidence="2 5" id="KW-0812">Transmembrane</keyword>
<evidence type="ECO:0000256" key="2">
    <source>
        <dbReference type="ARBA" id="ARBA00022692"/>
    </source>
</evidence>
<reference evidence="7 8" key="1">
    <citation type="submission" date="2022-05" db="EMBL/GenBank/DDBJ databases">
        <title>A multi-omics perspective on studying reproductive biology in Daphnia sinensis.</title>
        <authorList>
            <person name="Jia J."/>
        </authorList>
    </citation>
    <scope>NUCLEOTIDE SEQUENCE [LARGE SCALE GENOMIC DNA]</scope>
    <source>
        <strain evidence="7 8">WSL</strain>
    </source>
</reference>
<protein>
    <recommendedName>
        <fullName evidence="6">TMEM248/TMEM219 domain-containing protein</fullName>
    </recommendedName>
</protein>
<dbReference type="PANTHER" id="PTHR16002:SF4">
    <property type="entry name" value="TMEM248_TMEM219 DOMAIN-CONTAINING PROTEIN"/>
    <property type="match status" value="1"/>
</dbReference>
<feature type="domain" description="TMEM248/TMEM219" evidence="6">
    <location>
        <begin position="15"/>
        <end position="75"/>
    </location>
</feature>
<feature type="transmembrane region" description="Helical" evidence="5">
    <location>
        <begin position="25"/>
        <end position="46"/>
    </location>
</feature>